<organism evidence="2 3">
    <name type="scientific">Flavisphingopyxis soli</name>
    <dbReference type="NCBI Taxonomy" id="2601267"/>
    <lineage>
        <taxon>Bacteria</taxon>
        <taxon>Pseudomonadati</taxon>
        <taxon>Pseudomonadota</taxon>
        <taxon>Alphaproteobacteria</taxon>
        <taxon>Sphingomonadales</taxon>
        <taxon>Sphingopyxidaceae</taxon>
        <taxon>Flavisphingopyxis</taxon>
    </lineage>
</organism>
<dbReference type="Proteomes" id="UP000321129">
    <property type="component" value="Unassembled WGS sequence"/>
</dbReference>
<evidence type="ECO:0000256" key="1">
    <source>
        <dbReference type="SAM" id="MobiDB-lite"/>
    </source>
</evidence>
<feature type="region of interest" description="Disordered" evidence="1">
    <location>
        <begin position="295"/>
        <end position="321"/>
    </location>
</feature>
<comment type="caution">
    <text evidence="2">The sequence shown here is derived from an EMBL/GenBank/DDBJ whole genome shotgun (WGS) entry which is preliminary data.</text>
</comment>
<evidence type="ECO:0000313" key="3">
    <source>
        <dbReference type="Proteomes" id="UP000321129"/>
    </source>
</evidence>
<dbReference type="EMBL" id="VOPY01000002">
    <property type="protein sequence ID" value="TXC69094.1"/>
    <property type="molecule type" value="Genomic_DNA"/>
</dbReference>
<dbReference type="RefSeq" id="WP_147123049.1">
    <property type="nucleotide sequence ID" value="NZ_VOPY01000002.1"/>
</dbReference>
<reference evidence="2 3" key="1">
    <citation type="submission" date="2019-08" db="EMBL/GenBank/DDBJ databases">
        <title>Sphingorhabdus soil sp. nov., isolated from arctic soil.</title>
        <authorList>
            <person name="Liu Y."/>
        </authorList>
    </citation>
    <scope>NUCLEOTIDE SEQUENCE [LARGE SCALE GENOMIC DNA]</scope>
    <source>
        <strain evidence="2 3">D-2Q-5-6</strain>
    </source>
</reference>
<keyword evidence="3" id="KW-1185">Reference proteome</keyword>
<name>A0A5C6U8J9_9SPHN</name>
<evidence type="ECO:0000313" key="2">
    <source>
        <dbReference type="EMBL" id="TXC69094.1"/>
    </source>
</evidence>
<protein>
    <submittedName>
        <fullName evidence="2">Uncharacterized protein</fullName>
    </submittedName>
</protein>
<gene>
    <name evidence="2" type="ORF">FSZ31_09180</name>
</gene>
<proteinExistence type="predicted"/>
<sequence length="336" mass="36278">MNAHQGSRASDGGPATPAMQALPASLARRGRTLIDAVESLIARPRRINLTERQGAETREIVRKLVDGIEIDLCHFLPRQLNEAPSAWDTIAARGLPVEGLARPVLARALERSLEDGRKDPEISMGLPDWANDDAGLADLWMRYGIADRRRRDSWHAPVIIAADLPVEAQAALTECVASALLSQQPDRAAQAESYVRACAESVSLYREETGIGVAAARLIDAALAVRPPSALIADLIACAAWPAIIALISRFSGTDQSDTTIFLCIATTDEIATWLSPSELDARVIEALRHAIESVGPPRGDGREDLSVGGLEDDHDAASPAERIVRLAERYRDPSR</sequence>
<accession>A0A5C6U8J9</accession>
<dbReference type="AlphaFoldDB" id="A0A5C6U8J9"/>